<evidence type="ECO:0000313" key="2">
    <source>
        <dbReference type="Proteomes" id="UP001283361"/>
    </source>
</evidence>
<sequence length="111" mass="12522">MTITLEKPAASRAATFNQKFSSLFLLSPLPYLSTSSRLVLEHYTPTQEPTDHKDYSKPSLTRQSYRRLTFTAGRKGKAKIGSHVRDNSVETILRVKYIGSTNFTQSTSVHE</sequence>
<dbReference type="Proteomes" id="UP001283361">
    <property type="component" value="Unassembled WGS sequence"/>
</dbReference>
<comment type="caution">
    <text evidence="1">The sequence shown here is derived from an EMBL/GenBank/DDBJ whole genome shotgun (WGS) entry which is preliminary data.</text>
</comment>
<dbReference type="EMBL" id="JAWDGP010000872">
    <property type="protein sequence ID" value="KAK3796605.1"/>
    <property type="molecule type" value="Genomic_DNA"/>
</dbReference>
<gene>
    <name evidence="1" type="ORF">RRG08_057853</name>
</gene>
<name>A0AAE1E7P9_9GAST</name>
<keyword evidence="2" id="KW-1185">Reference proteome</keyword>
<dbReference type="AlphaFoldDB" id="A0AAE1E7P9"/>
<evidence type="ECO:0000313" key="1">
    <source>
        <dbReference type="EMBL" id="KAK3796605.1"/>
    </source>
</evidence>
<proteinExistence type="predicted"/>
<reference evidence="1" key="1">
    <citation type="journal article" date="2023" name="G3 (Bethesda)">
        <title>A reference genome for the long-term kleptoplast-retaining sea slug Elysia crispata morphotype clarki.</title>
        <authorList>
            <person name="Eastman K.E."/>
            <person name="Pendleton A.L."/>
            <person name="Shaikh M.A."/>
            <person name="Suttiyut T."/>
            <person name="Ogas R."/>
            <person name="Tomko P."/>
            <person name="Gavelis G."/>
            <person name="Widhalm J.R."/>
            <person name="Wisecaver J.H."/>
        </authorList>
    </citation>
    <scope>NUCLEOTIDE SEQUENCE</scope>
    <source>
        <strain evidence="1">ECLA1</strain>
    </source>
</reference>
<organism evidence="1 2">
    <name type="scientific">Elysia crispata</name>
    <name type="common">lettuce slug</name>
    <dbReference type="NCBI Taxonomy" id="231223"/>
    <lineage>
        <taxon>Eukaryota</taxon>
        <taxon>Metazoa</taxon>
        <taxon>Spiralia</taxon>
        <taxon>Lophotrochozoa</taxon>
        <taxon>Mollusca</taxon>
        <taxon>Gastropoda</taxon>
        <taxon>Heterobranchia</taxon>
        <taxon>Euthyneura</taxon>
        <taxon>Panpulmonata</taxon>
        <taxon>Sacoglossa</taxon>
        <taxon>Placobranchoidea</taxon>
        <taxon>Plakobranchidae</taxon>
        <taxon>Elysia</taxon>
    </lineage>
</organism>
<protein>
    <submittedName>
        <fullName evidence="1">Uncharacterized protein</fullName>
    </submittedName>
</protein>
<accession>A0AAE1E7P9</accession>